<name>A0A926WKQ4_9NOST</name>
<reference evidence="3" key="1">
    <citation type="journal article" date="2020" name="ISME J.">
        <title>Comparative genomics reveals insights into cyanobacterial evolution and habitat adaptation.</title>
        <authorList>
            <person name="Chen M.Y."/>
            <person name="Teng W.K."/>
            <person name="Zhao L."/>
            <person name="Hu C.X."/>
            <person name="Zhou Y.K."/>
            <person name="Han B.P."/>
            <person name="Song L.R."/>
            <person name="Shu W.S."/>
        </authorList>
    </citation>
    <scope>NUCLEOTIDE SEQUENCE [LARGE SCALE GENOMIC DNA]</scope>
    <source>
        <strain evidence="3">FACHB-251</strain>
    </source>
</reference>
<dbReference type="EMBL" id="JACJQU010000020">
    <property type="protein sequence ID" value="MBD2296277.1"/>
    <property type="molecule type" value="Genomic_DNA"/>
</dbReference>
<dbReference type="RefSeq" id="WP_190564398.1">
    <property type="nucleotide sequence ID" value="NZ_JACJQU010000020.1"/>
</dbReference>
<sequence length="132" mass="15124">MYVAKILPNKLDKVASNKTLNRLTQIESKQEYAQQEGLNISDLAIALSPLSFVFIWAIFLFIVQKIRSRADNKIAFSINSLHQVPCKNCKFFSNNHYLKCAVKPDTVLTEESINCSEYCPKKGRFPLNKFFS</sequence>
<proteinExistence type="predicted"/>
<keyword evidence="1" id="KW-0812">Transmembrane</keyword>
<keyword evidence="1" id="KW-1133">Transmembrane helix</keyword>
<dbReference type="Proteomes" id="UP000662185">
    <property type="component" value="Unassembled WGS sequence"/>
</dbReference>
<gene>
    <name evidence="2" type="ORF">H6G06_23040</name>
</gene>
<keyword evidence="3" id="KW-1185">Reference proteome</keyword>
<keyword evidence="1" id="KW-0472">Membrane</keyword>
<evidence type="ECO:0000313" key="2">
    <source>
        <dbReference type="EMBL" id="MBD2296277.1"/>
    </source>
</evidence>
<accession>A0A926WKQ4</accession>
<evidence type="ECO:0000256" key="1">
    <source>
        <dbReference type="SAM" id="Phobius"/>
    </source>
</evidence>
<organism evidence="2 3">
    <name type="scientific">Anabaena sphaerica FACHB-251</name>
    <dbReference type="NCBI Taxonomy" id="2692883"/>
    <lineage>
        <taxon>Bacteria</taxon>
        <taxon>Bacillati</taxon>
        <taxon>Cyanobacteriota</taxon>
        <taxon>Cyanophyceae</taxon>
        <taxon>Nostocales</taxon>
        <taxon>Nostocaceae</taxon>
        <taxon>Anabaena</taxon>
    </lineage>
</organism>
<protein>
    <submittedName>
        <fullName evidence="2">Uncharacterized protein</fullName>
    </submittedName>
</protein>
<comment type="caution">
    <text evidence="2">The sequence shown here is derived from an EMBL/GenBank/DDBJ whole genome shotgun (WGS) entry which is preliminary data.</text>
</comment>
<dbReference type="AlphaFoldDB" id="A0A926WKQ4"/>
<feature type="transmembrane region" description="Helical" evidence="1">
    <location>
        <begin position="43"/>
        <end position="63"/>
    </location>
</feature>
<evidence type="ECO:0000313" key="3">
    <source>
        <dbReference type="Proteomes" id="UP000662185"/>
    </source>
</evidence>